<organism evidence="1">
    <name type="scientific">Uncultured Desulfatiglans sp</name>
    <dbReference type="NCBI Taxonomy" id="1748965"/>
    <lineage>
        <taxon>Bacteria</taxon>
        <taxon>Pseudomonadati</taxon>
        <taxon>Thermodesulfobacteriota</taxon>
        <taxon>Desulfobacteria</taxon>
        <taxon>Desulfatiglandales</taxon>
        <taxon>Desulfatiglandaceae</taxon>
        <taxon>Desulfatiglans</taxon>
        <taxon>environmental samples</taxon>
    </lineage>
</organism>
<gene>
    <name evidence="1" type="ORF">TRIP_B330658</name>
</gene>
<evidence type="ECO:0000313" key="1">
    <source>
        <dbReference type="EMBL" id="VBB44554.1"/>
    </source>
</evidence>
<dbReference type="EMBL" id="UPXX01000027">
    <property type="protein sequence ID" value="VBB44554.1"/>
    <property type="molecule type" value="Genomic_DNA"/>
</dbReference>
<accession>A0A653A989</accession>
<proteinExistence type="predicted"/>
<sequence length="114" mass="12851">MHTVLSIRTKSRLPVPGRHVMMATRSREGGYEPWQSSFSFTFCDHHLPYFSEGKNRCIRRVGPPTTFSDVMGQRDIPAADGDSGYVFSSSGDHLLSFDLDTGLTVQRFGYDFLL</sequence>
<dbReference type="AlphaFoldDB" id="A0A653A989"/>
<protein>
    <submittedName>
        <fullName evidence="1">Uncharacterized protein</fullName>
    </submittedName>
</protein>
<reference evidence="1" key="1">
    <citation type="submission" date="2018-07" db="EMBL/GenBank/DDBJ databases">
        <authorList>
            <consortium name="Genoscope - CEA"/>
            <person name="William W."/>
        </authorList>
    </citation>
    <scope>NUCLEOTIDE SEQUENCE</scope>
    <source>
        <strain evidence="1">IK1</strain>
    </source>
</reference>
<name>A0A653A989_UNCDX</name>